<dbReference type="GO" id="GO:0019346">
    <property type="term" value="P:transsulfuration"/>
    <property type="evidence" value="ECO:0007669"/>
    <property type="project" value="InterPro"/>
</dbReference>
<dbReference type="Proteomes" id="UP000218267">
    <property type="component" value="Chromosome"/>
</dbReference>
<dbReference type="InterPro" id="IPR015424">
    <property type="entry name" value="PyrdxlP-dep_Trfase"/>
</dbReference>
<keyword evidence="2 3" id="KW-0663">Pyridoxal phosphate</keyword>
<protein>
    <recommendedName>
        <fullName evidence="6">Cystathionine beta-lyase</fullName>
    </recommendedName>
</protein>
<comment type="similarity">
    <text evidence="3">Belongs to the trans-sulfuration enzymes family.</text>
</comment>
<reference evidence="5" key="2">
    <citation type="journal article" date="2020" name="Antonie Van Leeuwenhoek">
        <title>Labilibaculum antarcticum sp. nov., a novel facultative anaerobic, psychrotorelant bacterium isolated from marine sediment of Antarctica.</title>
        <authorList>
            <person name="Watanabe M."/>
            <person name="Kojima H."/>
            <person name="Fukui M."/>
        </authorList>
    </citation>
    <scope>NUCLEOTIDE SEQUENCE [LARGE SCALE GENOMIC DNA]</scope>
    <source>
        <strain evidence="5">SPP2</strain>
    </source>
</reference>
<accession>A0A1Y1CLR8</accession>
<dbReference type="InterPro" id="IPR015421">
    <property type="entry name" value="PyrdxlP-dep_Trfase_major"/>
</dbReference>
<comment type="cofactor">
    <cofactor evidence="1 3">
        <name>pyridoxal 5'-phosphate</name>
        <dbReference type="ChEBI" id="CHEBI:597326"/>
    </cofactor>
</comment>
<dbReference type="GO" id="GO:0005737">
    <property type="term" value="C:cytoplasm"/>
    <property type="evidence" value="ECO:0007669"/>
    <property type="project" value="TreeGrafter"/>
</dbReference>
<evidence type="ECO:0000256" key="3">
    <source>
        <dbReference type="RuleBase" id="RU362118"/>
    </source>
</evidence>
<dbReference type="Gene3D" id="3.40.640.10">
    <property type="entry name" value="Type I PLP-dependent aspartate aminotransferase-like (Major domain)"/>
    <property type="match status" value="1"/>
</dbReference>
<gene>
    <name evidence="4" type="ORF">ALGA_3041</name>
</gene>
<dbReference type="PANTHER" id="PTHR11808">
    <property type="entry name" value="TRANS-SULFURATION ENZYME FAMILY MEMBER"/>
    <property type="match status" value="1"/>
</dbReference>
<dbReference type="SUPFAM" id="SSF53383">
    <property type="entry name" value="PLP-dependent transferases"/>
    <property type="match status" value="1"/>
</dbReference>
<dbReference type="InterPro" id="IPR000277">
    <property type="entry name" value="Cys/Met-Metab_PyrdxlP-dep_enz"/>
</dbReference>
<reference evidence="4 5" key="1">
    <citation type="journal article" date="2018" name="Mar. Genomics">
        <title>Complete genome sequence of Marinifilaceae bacterium strain SPP2, isolated from the Antarctic marine sediment.</title>
        <authorList>
            <person name="Watanabe M."/>
            <person name="Kojima H."/>
            <person name="Fukui M."/>
        </authorList>
    </citation>
    <scope>NUCLEOTIDE SEQUENCE [LARGE SCALE GENOMIC DNA]</scope>
    <source>
        <strain evidence="4 5">SPP2</strain>
    </source>
</reference>
<evidence type="ECO:0000313" key="4">
    <source>
        <dbReference type="EMBL" id="BAX81346.1"/>
    </source>
</evidence>
<dbReference type="Pfam" id="PF01053">
    <property type="entry name" value="Cys_Met_Meta_PP"/>
    <property type="match status" value="1"/>
</dbReference>
<dbReference type="KEGG" id="mbas:ALGA_3041"/>
<dbReference type="AlphaFoldDB" id="A0A1Y1CLR8"/>
<evidence type="ECO:0008006" key="6">
    <source>
        <dbReference type="Google" id="ProtNLM"/>
    </source>
</evidence>
<dbReference type="RefSeq" id="WP_197705588.1">
    <property type="nucleotide sequence ID" value="NZ_AP018042.1"/>
</dbReference>
<name>A0A1Y1CLR8_9BACT</name>
<dbReference type="GO" id="GO:0016846">
    <property type="term" value="F:carbon-sulfur lyase activity"/>
    <property type="evidence" value="ECO:0007669"/>
    <property type="project" value="TreeGrafter"/>
</dbReference>
<organism evidence="4 5">
    <name type="scientific">Labilibaculum antarcticum</name>
    <dbReference type="NCBI Taxonomy" id="1717717"/>
    <lineage>
        <taxon>Bacteria</taxon>
        <taxon>Pseudomonadati</taxon>
        <taxon>Bacteroidota</taxon>
        <taxon>Bacteroidia</taxon>
        <taxon>Marinilabiliales</taxon>
        <taxon>Marinifilaceae</taxon>
        <taxon>Labilibaculum</taxon>
    </lineage>
</organism>
<dbReference type="GO" id="GO:0030170">
    <property type="term" value="F:pyridoxal phosphate binding"/>
    <property type="evidence" value="ECO:0007669"/>
    <property type="project" value="InterPro"/>
</dbReference>
<keyword evidence="5" id="KW-1185">Reference proteome</keyword>
<sequence length="114" mass="12785">MLETTNIRELSKIAKANHCLLVVDNTFSPLIFTPAQEGVDAVVHSLTKFINGMSDCVAIPYPGLETPLQYQLINAMAHKNYGSGGLFAIDLKEIRYRKPIYESHTKRQAWVFSS</sequence>
<dbReference type="EMBL" id="AP018042">
    <property type="protein sequence ID" value="BAX81346.1"/>
    <property type="molecule type" value="Genomic_DNA"/>
</dbReference>
<proteinExistence type="inferred from homology"/>
<evidence type="ECO:0000313" key="5">
    <source>
        <dbReference type="Proteomes" id="UP000218267"/>
    </source>
</evidence>
<evidence type="ECO:0000256" key="2">
    <source>
        <dbReference type="ARBA" id="ARBA00022898"/>
    </source>
</evidence>
<evidence type="ECO:0000256" key="1">
    <source>
        <dbReference type="ARBA" id="ARBA00001933"/>
    </source>
</evidence>